<dbReference type="InterPro" id="IPR047057">
    <property type="entry name" value="MerR_fam"/>
</dbReference>
<evidence type="ECO:0000259" key="5">
    <source>
        <dbReference type="PROSITE" id="PS50937"/>
    </source>
</evidence>
<name>A0A2R5EV12_9BACL</name>
<evidence type="ECO:0000256" key="3">
    <source>
        <dbReference type="ARBA" id="ARBA00023125"/>
    </source>
</evidence>
<dbReference type="PANTHER" id="PTHR30204:SF69">
    <property type="entry name" value="MERR-FAMILY TRANSCRIPTIONAL REGULATOR"/>
    <property type="match status" value="1"/>
</dbReference>
<protein>
    <submittedName>
        <fullName evidence="6">MerR family transcriptional regulator</fullName>
    </submittedName>
</protein>
<dbReference type="PROSITE" id="PS00552">
    <property type="entry name" value="HTH_MERR_1"/>
    <property type="match status" value="2"/>
</dbReference>
<proteinExistence type="predicted"/>
<feature type="domain" description="HTH merR-type" evidence="5">
    <location>
        <begin position="122"/>
        <end position="176"/>
    </location>
</feature>
<evidence type="ECO:0000256" key="4">
    <source>
        <dbReference type="ARBA" id="ARBA00023163"/>
    </source>
</evidence>
<organism evidence="6 7">
    <name type="scientific">Paenibacillus agaridevorans</name>
    <dbReference type="NCBI Taxonomy" id="171404"/>
    <lineage>
        <taxon>Bacteria</taxon>
        <taxon>Bacillati</taxon>
        <taxon>Bacillota</taxon>
        <taxon>Bacilli</taxon>
        <taxon>Bacillales</taxon>
        <taxon>Paenibacillaceae</taxon>
        <taxon>Paenibacillus</taxon>
    </lineage>
</organism>
<dbReference type="EMBL" id="BDQX01000084">
    <property type="protein sequence ID" value="GBG07231.1"/>
    <property type="molecule type" value="Genomic_DNA"/>
</dbReference>
<reference evidence="6 7" key="1">
    <citation type="submission" date="2017-08" db="EMBL/GenBank/DDBJ databases">
        <title>Substantial Increase in Enzyme Production by Combined Drug-Resistance Mutations in Paenibacillus agaridevorans.</title>
        <authorList>
            <person name="Tanaka Y."/>
            <person name="Funane K."/>
            <person name="Hosaka T."/>
            <person name="Shiwa Y."/>
            <person name="Fujita N."/>
            <person name="Miyazaki T."/>
            <person name="Yoshikawa H."/>
            <person name="Murakami K."/>
            <person name="Kasahara K."/>
            <person name="Inaoka T."/>
            <person name="Hiraga Y."/>
            <person name="Ochi K."/>
        </authorList>
    </citation>
    <scope>NUCLEOTIDE SEQUENCE [LARGE SCALE GENOMIC DNA]</scope>
    <source>
        <strain evidence="6 7">T-3040</strain>
    </source>
</reference>
<evidence type="ECO:0000313" key="7">
    <source>
        <dbReference type="Proteomes" id="UP000245202"/>
    </source>
</evidence>
<gene>
    <name evidence="6" type="ORF">PAT3040_01779</name>
</gene>
<dbReference type="GO" id="GO:0003677">
    <property type="term" value="F:DNA binding"/>
    <property type="evidence" value="ECO:0007669"/>
    <property type="project" value="UniProtKB-KW"/>
</dbReference>
<keyword evidence="7" id="KW-1185">Reference proteome</keyword>
<dbReference type="InterPro" id="IPR000551">
    <property type="entry name" value="MerR-type_HTH_dom"/>
</dbReference>
<keyword evidence="3" id="KW-0238">DNA-binding</keyword>
<dbReference type="Pfam" id="PF00376">
    <property type="entry name" value="MerR"/>
    <property type="match status" value="2"/>
</dbReference>
<evidence type="ECO:0000256" key="1">
    <source>
        <dbReference type="ARBA" id="ARBA00022491"/>
    </source>
</evidence>
<dbReference type="RefSeq" id="WP_108992328.1">
    <property type="nucleotide sequence ID" value="NZ_BDQX01000084.1"/>
</dbReference>
<keyword evidence="4" id="KW-0804">Transcription</keyword>
<dbReference type="SMART" id="SM00422">
    <property type="entry name" value="HTH_MERR"/>
    <property type="match status" value="2"/>
</dbReference>
<dbReference type="Gene3D" id="1.10.1660.10">
    <property type="match status" value="2"/>
</dbReference>
<sequence length="237" mass="27148">MANVYTPSQVARRLGVSTTTLRRYEEQGLLPDVPRGGGNHRCYASVHLQAFITIRWLLKGYEIPLAYDVMRKIKDGKTTDALWLVNGQLHIAQEEKRRVEDIIRMVRHTAFDRYRNVKLTDGMSIGQVAELAGVNASAIRHWEKEGLIVSARDPDNGYRTFTIAELRNILVISSLRKTIYYIETLKDLLNEIEGHRYATVDQSFQYALQRLNGKLEAQFHAIAELMKYIGLVRSNEA</sequence>
<dbReference type="SUPFAM" id="SSF46955">
    <property type="entry name" value="Putative DNA-binding domain"/>
    <property type="match status" value="2"/>
</dbReference>
<dbReference type="AlphaFoldDB" id="A0A2R5EV12"/>
<dbReference type="PANTHER" id="PTHR30204">
    <property type="entry name" value="REDOX-CYCLING DRUG-SENSING TRANSCRIPTIONAL ACTIVATOR SOXR"/>
    <property type="match status" value="1"/>
</dbReference>
<comment type="caution">
    <text evidence="6">The sequence shown here is derived from an EMBL/GenBank/DDBJ whole genome shotgun (WGS) entry which is preliminary data.</text>
</comment>
<dbReference type="InterPro" id="IPR009061">
    <property type="entry name" value="DNA-bd_dom_put_sf"/>
</dbReference>
<accession>A0A2R5EV12</accession>
<dbReference type="GO" id="GO:0003700">
    <property type="term" value="F:DNA-binding transcription factor activity"/>
    <property type="evidence" value="ECO:0007669"/>
    <property type="project" value="InterPro"/>
</dbReference>
<feature type="domain" description="HTH merR-type" evidence="5">
    <location>
        <begin position="4"/>
        <end position="43"/>
    </location>
</feature>
<dbReference type="PROSITE" id="PS50937">
    <property type="entry name" value="HTH_MERR_2"/>
    <property type="match status" value="2"/>
</dbReference>
<keyword evidence="2" id="KW-0805">Transcription regulation</keyword>
<evidence type="ECO:0000256" key="2">
    <source>
        <dbReference type="ARBA" id="ARBA00023015"/>
    </source>
</evidence>
<dbReference type="Proteomes" id="UP000245202">
    <property type="component" value="Unassembled WGS sequence"/>
</dbReference>
<evidence type="ECO:0000313" key="6">
    <source>
        <dbReference type="EMBL" id="GBG07231.1"/>
    </source>
</evidence>
<keyword evidence="1" id="KW-0678">Repressor</keyword>